<dbReference type="EC" id="2.1.1.-" evidence="4"/>
<keyword evidence="8" id="KW-1185">Reference proteome</keyword>
<reference evidence="7 8" key="1">
    <citation type="submission" date="2019-02" db="EMBL/GenBank/DDBJ databases">
        <title>Genome sequencing of the rare red list fungi Bondarzewia mesenterica.</title>
        <authorList>
            <person name="Buettner E."/>
            <person name="Kellner H."/>
        </authorList>
    </citation>
    <scope>NUCLEOTIDE SEQUENCE [LARGE SCALE GENOMIC DNA]</scope>
    <source>
        <strain evidence="7 8">DSM 108281</strain>
    </source>
</reference>
<feature type="domain" description="SET" evidence="6">
    <location>
        <begin position="5"/>
        <end position="296"/>
    </location>
</feature>
<name>A0A4S4M134_9AGAM</name>
<keyword evidence="3 4" id="KW-0949">S-adenosyl-L-methionine</keyword>
<dbReference type="Gene3D" id="3.90.1410.10">
    <property type="entry name" value="set domain protein methyltransferase, domain 1"/>
    <property type="match status" value="2"/>
</dbReference>
<gene>
    <name evidence="7" type="ORF">EW146_g2289</name>
</gene>
<comment type="function">
    <text evidence="4">S-adenosyl-L-methionine-dependent protein-lysine N-methyltransferase that monomethylates 60S ribosomal protein L42.</text>
</comment>
<dbReference type="EMBL" id="SGPL01000065">
    <property type="protein sequence ID" value="THH18749.1"/>
    <property type="molecule type" value="Genomic_DNA"/>
</dbReference>
<accession>A0A4S4M134</accession>
<proteinExistence type="inferred from homology"/>
<comment type="similarity">
    <text evidence="4">Belongs to the class V-like SAM-binding methyltransferase superfamily. Histone-lysine methyltransferase family. SETD6 subfamily.</text>
</comment>
<dbReference type="PIRSF" id="PIRSF011771">
    <property type="entry name" value="RMS1_SET"/>
    <property type="match status" value="1"/>
</dbReference>
<dbReference type="GO" id="GO:0032259">
    <property type="term" value="P:methylation"/>
    <property type="evidence" value="ECO:0007669"/>
    <property type="project" value="UniProtKB-KW"/>
</dbReference>
<organism evidence="7 8">
    <name type="scientific">Bondarzewia mesenterica</name>
    <dbReference type="NCBI Taxonomy" id="1095465"/>
    <lineage>
        <taxon>Eukaryota</taxon>
        <taxon>Fungi</taxon>
        <taxon>Dikarya</taxon>
        <taxon>Basidiomycota</taxon>
        <taxon>Agaricomycotina</taxon>
        <taxon>Agaricomycetes</taxon>
        <taxon>Russulales</taxon>
        <taxon>Bondarzewiaceae</taxon>
        <taxon>Bondarzewia</taxon>
    </lineage>
</organism>
<evidence type="ECO:0000256" key="3">
    <source>
        <dbReference type="ARBA" id="ARBA00022691"/>
    </source>
</evidence>
<feature type="region of interest" description="Disordered" evidence="5">
    <location>
        <begin position="191"/>
        <end position="249"/>
    </location>
</feature>
<evidence type="ECO:0000256" key="2">
    <source>
        <dbReference type="ARBA" id="ARBA00022679"/>
    </source>
</evidence>
<dbReference type="PANTHER" id="PTHR13271">
    <property type="entry name" value="UNCHARACTERIZED PUTATIVE METHYLTRANSFERASE"/>
    <property type="match status" value="1"/>
</dbReference>
<dbReference type="InterPro" id="IPR036464">
    <property type="entry name" value="Rubisco_LSMT_subst-bd_sf"/>
</dbReference>
<dbReference type="SUPFAM" id="SSF82199">
    <property type="entry name" value="SET domain"/>
    <property type="match status" value="1"/>
</dbReference>
<dbReference type="GO" id="GO:0016279">
    <property type="term" value="F:protein-lysine N-methyltransferase activity"/>
    <property type="evidence" value="ECO:0007669"/>
    <property type="project" value="UniProtKB-UniRule"/>
</dbReference>
<comment type="caution">
    <text evidence="7">The sequence shown here is derived from an EMBL/GenBank/DDBJ whole genome shotgun (WGS) entry which is preliminary data.</text>
</comment>
<dbReference type="Proteomes" id="UP000310158">
    <property type="component" value="Unassembled WGS sequence"/>
</dbReference>
<keyword evidence="2 4" id="KW-0808">Transferase</keyword>
<dbReference type="InterPro" id="IPR011383">
    <property type="entry name" value="N-lys_methylase_SETD6"/>
</dbReference>
<sequence>MGMDPLISWFRSHGGAFDDSAMGFSSIKGQGWGAVALRDLSEGHVLFTIPRDLTLSTHTCTLPELFGHSEWQKYNLHTGWAGLMLCMMWEEAQGSSSKWSEYLAFLPTAFDTPMFWSESDLEELKGTSMGADKIGRDGAENDYREKVIPALRSRPDLFGADPSTRFYSLANYHLMGSRILSRSFLVEKWDGKDEEDDTEGPDNTTSMDMDVDEPPAVSIPAAEGGTETEEEPLLDGKDSDSDDENDPTDIAMVPMADMLNARYESENAKLFYEQRDLRMVTTKAISTGEQIWNTYGDPPNSDLLRRYGHVDLIPLAEGGLGNPADIVDIRADIVVNSVSELGLSQSPQSSAERVDWWLEECDDDGFVLEMNYELPNELISFVRLLLLPVSEWSKIRVKSRLPKAKIDDKILSVAINVLKRRIAEYSTTYEEDERLLSENSVASGLSTNKRHSVIVRLGEKRILRGALSKVQERLESATSSAAGVKEQSKKKENG</sequence>
<dbReference type="AlphaFoldDB" id="A0A4S4M134"/>
<feature type="region of interest" description="Disordered" evidence="5">
    <location>
        <begin position="473"/>
        <end position="494"/>
    </location>
</feature>
<dbReference type="Gene3D" id="3.90.1420.10">
    <property type="entry name" value="Rubisco LSMT, substrate-binding domain"/>
    <property type="match status" value="1"/>
</dbReference>
<evidence type="ECO:0000259" key="6">
    <source>
        <dbReference type="PROSITE" id="PS50280"/>
    </source>
</evidence>
<keyword evidence="4" id="KW-0539">Nucleus</keyword>
<dbReference type="GO" id="GO:0005634">
    <property type="term" value="C:nucleus"/>
    <property type="evidence" value="ECO:0007669"/>
    <property type="project" value="UniProtKB-SubCell"/>
</dbReference>
<protein>
    <recommendedName>
        <fullName evidence="4">Ribosomal lysine N-methyltransferase 4</fullName>
        <ecNumber evidence="4">2.1.1.-</ecNumber>
    </recommendedName>
</protein>
<evidence type="ECO:0000256" key="5">
    <source>
        <dbReference type="SAM" id="MobiDB-lite"/>
    </source>
</evidence>
<dbReference type="InterPro" id="IPR015353">
    <property type="entry name" value="Rubisco_LSMT_subst-bd"/>
</dbReference>
<dbReference type="Pfam" id="PF09273">
    <property type="entry name" value="Rubis-subs-bind"/>
    <property type="match status" value="1"/>
</dbReference>
<dbReference type="SUPFAM" id="SSF81822">
    <property type="entry name" value="RuBisCo LSMT C-terminal, substrate-binding domain"/>
    <property type="match status" value="1"/>
</dbReference>
<dbReference type="InterPro" id="IPR001214">
    <property type="entry name" value="SET_dom"/>
</dbReference>
<dbReference type="InterPro" id="IPR046341">
    <property type="entry name" value="SET_dom_sf"/>
</dbReference>
<dbReference type="PROSITE" id="PS50280">
    <property type="entry name" value="SET"/>
    <property type="match status" value="1"/>
</dbReference>
<dbReference type="OrthoDB" id="341421at2759"/>
<comment type="subcellular location">
    <subcellularLocation>
        <location evidence="4">Nucleus</location>
    </subcellularLocation>
</comment>
<evidence type="ECO:0000256" key="1">
    <source>
        <dbReference type="ARBA" id="ARBA00022603"/>
    </source>
</evidence>
<dbReference type="PANTHER" id="PTHR13271:SF34">
    <property type="entry name" value="N-LYSINE METHYLTRANSFERASE SETD6"/>
    <property type="match status" value="1"/>
</dbReference>
<evidence type="ECO:0000313" key="8">
    <source>
        <dbReference type="Proteomes" id="UP000310158"/>
    </source>
</evidence>
<evidence type="ECO:0000256" key="4">
    <source>
        <dbReference type="PIRNR" id="PIRNR011771"/>
    </source>
</evidence>
<evidence type="ECO:0000313" key="7">
    <source>
        <dbReference type="EMBL" id="THH18749.1"/>
    </source>
</evidence>
<dbReference type="InterPro" id="IPR050600">
    <property type="entry name" value="SETD3_SETD6_MTase"/>
</dbReference>
<keyword evidence="1 4" id="KW-0489">Methyltransferase</keyword>